<dbReference type="Pfam" id="PF00211">
    <property type="entry name" value="Guanylate_cyc"/>
    <property type="match status" value="1"/>
</dbReference>
<evidence type="ECO:0000256" key="2">
    <source>
        <dbReference type="ARBA" id="ARBA00005381"/>
    </source>
</evidence>
<protein>
    <submittedName>
        <fullName evidence="9">Putative transmembrane sensor domain protein</fullName>
    </submittedName>
</protein>
<keyword evidence="4 7" id="KW-0812">Transmembrane</keyword>
<dbReference type="GO" id="GO:0004016">
    <property type="term" value="F:adenylate cyclase activity"/>
    <property type="evidence" value="ECO:0007669"/>
    <property type="project" value="UniProtKB-ARBA"/>
</dbReference>
<feature type="transmembrane region" description="Helical" evidence="7">
    <location>
        <begin position="424"/>
        <end position="448"/>
    </location>
</feature>
<dbReference type="GO" id="GO:0035556">
    <property type="term" value="P:intracellular signal transduction"/>
    <property type="evidence" value="ECO:0007669"/>
    <property type="project" value="InterPro"/>
</dbReference>
<dbReference type="eggNOG" id="COG2114">
    <property type="taxonomic scope" value="Bacteria"/>
</dbReference>
<dbReference type="OrthoDB" id="9806704at2"/>
<evidence type="ECO:0000313" key="10">
    <source>
        <dbReference type="Proteomes" id="UP000005744"/>
    </source>
</evidence>
<feature type="transmembrane region" description="Helical" evidence="7">
    <location>
        <begin position="371"/>
        <end position="391"/>
    </location>
</feature>
<dbReference type="PANTHER" id="PTHR43081:SF1">
    <property type="entry name" value="ADENYLATE CYCLASE, TERMINAL-DIFFERENTIATION SPECIFIC"/>
    <property type="match status" value="1"/>
</dbReference>
<dbReference type="InterPro" id="IPR001054">
    <property type="entry name" value="A/G_cyclase"/>
</dbReference>
<evidence type="ECO:0000259" key="8">
    <source>
        <dbReference type="PROSITE" id="PS50125"/>
    </source>
</evidence>
<dbReference type="EMBL" id="JH600070">
    <property type="protein sequence ID" value="EIJ43022.1"/>
    <property type="molecule type" value="Genomic_DNA"/>
</dbReference>
<dbReference type="FunFam" id="3.30.70.1230:FF:000016">
    <property type="entry name" value="Adenylate/guanylate cyclase domain-containing protein"/>
    <property type="match status" value="1"/>
</dbReference>
<dbReference type="PANTHER" id="PTHR43081">
    <property type="entry name" value="ADENYLATE CYCLASE, TERMINAL-DIFFERENTIATION SPECIFIC-RELATED"/>
    <property type="match status" value="1"/>
</dbReference>
<evidence type="ECO:0000256" key="7">
    <source>
        <dbReference type="SAM" id="Phobius"/>
    </source>
</evidence>
<accession>I3CHC9</accession>
<dbReference type="InterPro" id="IPR029787">
    <property type="entry name" value="Nucleotide_cyclase"/>
</dbReference>
<reference evidence="9 10" key="1">
    <citation type="submission" date="2011-11" db="EMBL/GenBank/DDBJ databases">
        <title>Improved High-Quality Draft sequence of Beggiatoa alba B18lD.</title>
        <authorList>
            <consortium name="US DOE Joint Genome Institute"/>
            <person name="Lucas S."/>
            <person name="Han J."/>
            <person name="Lapidus A."/>
            <person name="Cheng J.-F."/>
            <person name="Goodwin L."/>
            <person name="Pitluck S."/>
            <person name="Peters L."/>
            <person name="Mikhailova N."/>
            <person name="Held B."/>
            <person name="Detter J.C."/>
            <person name="Han C."/>
            <person name="Tapia R."/>
            <person name="Land M."/>
            <person name="Hauser L."/>
            <person name="Kyrpides N."/>
            <person name="Ivanova N."/>
            <person name="Pagani I."/>
            <person name="Samuel K."/>
            <person name="Teske A."/>
            <person name="Mueller J."/>
            <person name="Woyke T."/>
        </authorList>
    </citation>
    <scope>NUCLEOTIDE SEQUENCE [LARGE SCALE GENOMIC DNA]</scope>
    <source>
        <strain evidence="9 10">B18LD</strain>
    </source>
</reference>
<name>I3CHC9_9GAMM</name>
<gene>
    <name evidence="9" type="ORF">BegalDRAFT_2158</name>
</gene>
<dbReference type="PROSITE" id="PS50125">
    <property type="entry name" value="GUANYLATE_CYCLASE_2"/>
    <property type="match status" value="1"/>
</dbReference>
<dbReference type="GO" id="GO:0006171">
    <property type="term" value="P:cAMP biosynthetic process"/>
    <property type="evidence" value="ECO:0007669"/>
    <property type="project" value="TreeGrafter"/>
</dbReference>
<keyword evidence="6 7" id="KW-0472">Membrane</keyword>
<evidence type="ECO:0000313" key="9">
    <source>
        <dbReference type="EMBL" id="EIJ43022.1"/>
    </source>
</evidence>
<evidence type="ECO:0000256" key="6">
    <source>
        <dbReference type="ARBA" id="ARBA00023136"/>
    </source>
</evidence>
<dbReference type="AlphaFoldDB" id="I3CHC9"/>
<keyword evidence="10" id="KW-1185">Reference proteome</keyword>
<evidence type="ECO:0000256" key="1">
    <source>
        <dbReference type="ARBA" id="ARBA00004196"/>
    </source>
</evidence>
<feature type="transmembrane region" description="Helical" evidence="7">
    <location>
        <begin position="398"/>
        <end position="418"/>
    </location>
</feature>
<dbReference type="RefSeq" id="WP_002689897.1">
    <property type="nucleotide sequence ID" value="NZ_JH600070.1"/>
</dbReference>
<keyword evidence="3" id="KW-1003">Cell membrane</keyword>
<evidence type="ECO:0000256" key="5">
    <source>
        <dbReference type="ARBA" id="ARBA00022989"/>
    </source>
</evidence>
<comment type="similarity">
    <text evidence="2">Belongs to the adenylyl cyclase class-3 family.</text>
</comment>
<dbReference type="eggNOG" id="COG4252">
    <property type="taxonomic scope" value="Bacteria"/>
</dbReference>
<proteinExistence type="inferred from homology"/>
<keyword evidence="5 7" id="KW-1133">Transmembrane helix</keyword>
<dbReference type="SMART" id="SM00044">
    <property type="entry name" value="CYCc"/>
    <property type="match status" value="1"/>
</dbReference>
<dbReference type="SMART" id="SM01080">
    <property type="entry name" value="CHASE2"/>
    <property type="match status" value="1"/>
</dbReference>
<dbReference type="Gene3D" id="3.30.70.1230">
    <property type="entry name" value="Nucleotide cyclase"/>
    <property type="match status" value="1"/>
</dbReference>
<dbReference type="InterPro" id="IPR050697">
    <property type="entry name" value="Adenylyl/Guanylyl_Cyclase_3/4"/>
</dbReference>
<feature type="domain" description="Guanylate cyclase" evidence="8">
    <location>
        <begin position="491"/>
        <end position="623"/>
    </location>
</feature>
<dbReference type="CDD" id="cd07302">
    <property type="entry name" value="CHD"/>
    <property type="match status" value="1"/>
</dbReference>
<sequence length="746" mass="83862">MSRMFSAFKRHALRSLFSLCILGVFIAHATGAIHLNLLEGLELMSYDARLRMTMSHQKIDEIVIVDLDEKSLREVGRWPWKRVIVSELIKQLFDKYEIKLLGVDIVFAEPDESSGLPVMEQLATNELKDIPAFKTALESLKPRLDYDQLLADGLNFRRVILGYSFDYRAETTQVGLLPPPVFNQQATAEAQQHFGIHLLEASGFVANLPLFQDNVISAGHFNVIPDSDGIVRRVPMLNAYKGELYESLSLAMARVLLTEPFVEFGTVESGGYHSVEFIRLGKTKIPVDSSLRTLVPFRGEQGMFPYISAVDVLTGKADPALLKDKIVFLGTTAQGLLDLRPTPVANVYPGVEIHATLLAGILEGKIMQDPAYADAMEIVLLLFIGLVMILILPIFNPLVAMLGTVLVIMFMFWLNIRILEELHLIFPLASALLLMLSLFLFNMSYGYLVETRRKKQLAHRFGEYVPPALVDEMSKNPSFNISMESESREMTVLFSDVRGFTTISEGLTPKDLSILMNAYLSPMTEIIHQHRGTIDKYMGDAIMAFWGAPLEDPHHASHAITTGLKMLQRLEEIQSDFQKRGWPPIKIGIGLSTGMMSVGNMGSTFRMAYTVLGDTVNLGSRLEGITKQYGVSFVVSENTCHAAPEYLYRELDYVRVKGKDKPVAIFEPICLKTESSESLICELDLHKQALSEYRQQQWATAQASFTKLATQYPERKLYSIYLDRIAYFQANQPSETWDGVYTFTTK</sequence>
<dbReference type="SUPFAM" id="SSF55073">
    <property type="entry name" value="Nucleotide cyclase"/>
    <property type="match status" value="1"/>
</dbReference>
<dbReference type="HOGENOM" id="CLU_000445_85_1_6"/>
<organism evidence="9 10">
    <name type="scientific">Beggiatoa alba B18LD</name>
    <dbReference type="NCBI Taxonomy" id="395493"/>
    <lineage>
        <taxon>Bacteria</taxon>
        <taxon>Pseudomonadati</taxon>
        <taxon>Pseudomonadota</taxon>
        <taxon>Gammaproteobacteria</taxon>
        <taxon>Thiotrichales</taxon>
        <taxon>Thiotrichaceae</taxon>
        <taxon>Beggiatoa</taxon>
    </lineage>
</organism>
<dbReference type="InterPro" id="IPR007890">
    <property type="entry name" value="CHASE2"/>
</dbReference>
<dbReference type="Proteomes" id="UP000005744">
    <property type="component" value="Unassembled WGS sequence"/>
</dbReference>
<evidence type="ECO:0000256" key="3">
    <source>
        <dbReference type="ARBA" id="ARBA00022475"/>
    </source>
</evidence>
<dbReference type="Pfam" id="PF05226">
    <property type="entry name" value="CHASE2"/>
    <property type="match status" value="1"/>
</dbReference>
<comment type="subcellular location">
    <subcellularLocation>
        <location evidence="1">Cell envelope</location>
    </subcellularLocation>
</comment>
<dbReference type="STRING" id="395493.BegalDRAFT_2158"/>
<evidence type="ECO:0000256" key="4">
    <source>
        <dbReference type="ARBA" id="ARBA00022692"/>
    </source>
</evidence>
<dbReference type="GO" id="GO:0030313">
    <property type="term" value="C:cell envelope"/>
    <property type="evidence" value="ECO:0007669"/>
    <property type="project" value="UniProtKB-SubCell"/>
</dbReference>